<accession>A0AAV9JDN4</accession>
<evidence type="ECO:0000256" key="2">
    <source>
        <dbReference type="PROSITE-ProRule" id="PRU00192"/>
    </source>
</evidence>
<feature type="domain" description="SH3" evidence="4">
    <location>
        <begin position="370"/>
        <end position="431"/>
    </location>
</feature>
<sequence length="523" mass="56108">MAEVLSAPPPTSPHLPPPASAPTPTPLDAPPPTSDSTTTSSLRPRERPRPSERVPSFAHSRMSQSQSSHHRSSTPSRSRPQSSAFPAFPSSLSYAVVRDFAYPVFHPMHYGAPPDPPSRATTPGSEWNSGGRRLSDPGEETGGASSWSAGPWGGDGAIYGDPESEDGMESLPSTSFGEEDGGDGEGMDEAGGSNGSSGKSSSSSSNSKTHRKSKSYANFSDYERGRRRESAGQPQQQYRRSRASGGEAAQPQPQASIATATDMFHFGGQQSDPAGRDTLRQSRSYGQSSTTDDAQGAAQRRRDSHFQTMLPNRSFAAGAASASSSSSSAAQREAPPRLDSDMPLDAEIPTSPTQSYSPQRQSIGPEDEELYAGQSLALYSFEPENANELRLREGQVIMVSYRHGQGWLVAEDPESGEQGLVPEEYVRLLSELPHYDPETGLFREVEVEDGLAEGEGEGDGDDDGLVEEEEDGGVVDGETATRDMSQHVKETRVDEAYEEAEEQPLKASAKRKKPEVVVVEGER</sequence>
<feature type="compositionally biased region" description="Acidic residues" evidence="3">
    <location>
        <begin position="448"/>
        <end position="473"/>
    </location>
</feature>
<feature type="compositionally biased region" description="Polar residues" evidence="3">
    <location>
        <begin position="119"/>
        <end position="128"/>
    </location>
</feature>
<protein>
    <recommendedName>
        <fullName evidence="4">SH3 domain-containing protein</fullName>
    </recommendedName>
</protein>
<dbReference type="Gene3D" id="2.30.30.40">
    <property type="entry name" value="SH3 Domains"/>
    <property type="match status" value="1"/>
</dbReference>
<feature type="compositionally biased region" description="Basic and acidic residues" evidence="3">
    <location>
        <begin position="479"/>
        <end position="495"/>
    </location>
</feature>
<name>A0AAV9JDN4_9PEZI</name>
<feature type="region of interest" description="Disordered" evidence="3">
    <location>
        <begin position="1"/>
        <end position="87"/>
    </location>
</feature>
<evidence type="ECO:0000313" key="5">
    <source>
        <dbReference type="EMBL" id="KAK4543277.1"/>
    </source>
</evidence>
<gene>
    <name evidence="5" type="ORF">LTR36_005636</name>
</gene>
<feature type="compositionally biased region" description="Polar residues" evidence="3">
    <location>
        <begin position="350"/>
        <end position="362"/>
    </location>
</feature>
<dbReference type="PROSITE" id="PS50002">
    <property type="entry name" value="SH3"/>
    <property type="match status" value="1"/>
</dbReference>
<feature type="compositionally biased region" description="Acidic residues" evidence="3">
    <location>
        <begin position="177"/>
        <end position="188"/>
    </location>
</feature>
<dbReference type="InterPro" id="IPR036028">
    <property type="entry name" value="SH3-like_dom_sf"/>
</dbReference>
<organism evidence="5 6">
    <name type="scientific">Oleoguttula mirabilis</name>
    <dbReference type="NCBI Taxonomy" id="1507867"/>
    <lineage>
        <taxon>Eukaryota</taxon>
        <taxon>Fungi</taxon>
        <taxon>Dikarya</taxon>
        <taxon>Ascomycota</taxon>
        <taxon>Pezizomycotina</taxon>
        <taxon>Dothideomycetes</taxon>
        <taxon>Dothideomycetidae</taxon>
        <taxon>Mycosphaerellales</taxon>
        <taxon>Teratosphaeriaceae</taxon>
        <taxon>Oleoguttula</taxon>
    </lineage>
</organism>
<comment type="caution">
    <text evidence="5">The sequence shown here is derived from an EMBL/GenBank/DDBJ whole genome shotgun (WGS) entry which is preliminary data.</text>
</comment>
<dbReference type="Pfam" id="PF14604">
    <property type="entry name" value="SH3_9"/>
    <property type="match status" value="1"/>
</dbReference>
<reference evidence="5 6" key="1">
    <citation type="submission" date="2021-11" db="EMBL/GenBank/DDBJ databases">
        <title>Black yeast isolated from Biological Soil Crust.</title>
        <authorList>
            <person name="Kurbessoian T."/>
        </authorList>
    </citation>
    <scope>NUCLEOTIDE SEQUENCE [LARGE SCALE GENOMIC DNA]</scope>
    <source>
        <strain evidence="5 6">CCFEE 5522</strain>
    </source>
</reference>
<feature type="compositionally biased region" description="Low complexity" evidence="3">
    <location>
        <begin position="316"/>
        <end position="330"/>
    </location>
</feature>
<feature type="compositionally biased region" description="Pro residues" evidence="3">
    <location>
        <begin position="7"/>
        <end position="33"/>
    </location>
</feature>
<feature type="region of interest" description="Disordered" evidence="3">
    <location>
        <begin position="448"/>
        <end position="523"/>
    </location>
</feature>
<dbReference type="AlphaFoldDB" id="A0AAV9JDN4"/>
<evidence type="ECO:0000259" key="4">
    <source>
        <dbReference type="PROSITE" id="PS50002"/>
    </source>
</evidence>
<dbReference type="Proteomes" id="UP001324427">
    <property type="component" value="Unassembled WGS sequence"/>
</dbReference>
<proteinExistence type="predicted"/>
<evidence type="ECO:0000313" key="6">
    <source>
        <dbReference type="Proteomes" id="UP001324427"/>
    </source>
</evidence>
<feature type="compositionally biased region" description="Polar residues" evidence="3">
    <location>
        <begin position="281"/>
        <end position="293"/>
    </location>
</feature>
<feature type="compositionally biased region" description="Low complexity" evidence="3">
    <location>
        <begin position="196"/>
        <end position="207"/>
    </location>
</feature>
<dbReference type="SUPFAM" id="SSF50044">
    <property type="entry name" value="SH3-domain"/>
    <property type="match status" value="1"/>
</dbReference>
<feature type="compositionally biased region" description="Low complexity" evidence="3">
    <location>
        <begin position="53"/>
        <end position="87"/>
    </location>
</feature>
<keyword evidence="6" id="KW-1185">Reference proteome</keyword>
<evidence type="ECO:0000256" key="1">
    <source>
        <dbReference type="ARBA" id="ARBA00022443"/>
    </source>
</evidence>
<dbReference type="EMBL" id="JAVFHQ010000033">
    <property type="protein sequence ID" value="KAK4543277.1"/>
    <property type="molecule type" value="Genomic_DNA"/>
</dbReference>
<feature type="compositionally biased region" description="Basic and acidic residues" evidence="3">
    <location>
        <begin position="221"/>
        <end position="230"/>
    </location>
</feature>
<evidence type="ECO:0000256" key="3">
    <source>
        <dbReference type="SAM" id="MobiDB-lite"/>
    </source>
</evidence>
<dbReference type="SMART" id="SM00326">
    <property type="entry name" value="SH3"/>
    <property type="match status" value="1"/>
</dbReference>
<feature type="compositionally biased region" description="Basic and acidic residues" evidence="3">
    <location>
        <begin position="43"/>
        <end position="52"/>
    </location>
</feature>
<keyword evidence="1 2" id="KW-0728">SH3 domain</keyword>
<feature type="region of interest" description="Disordered" evidence="3">
    <location>
        <begin position="105"/>
        <end position="369"/>
    </location>
</feature>
<dbReference type="InterPro" id="IPR001452">
    <property type="entry name" value="SH3_domain"/>
</dbReference>